<dbReference type="RefSeq" id="WP_095265834.1">
    <property type="nucleotide sequence ID" value="NZ_NPBY01000044.1"/>
</dbReference>
<dbReference type="Gene3D" id="3.60.21.10">
    <property type="match status" value="1"/>
</dbReference>
<dbReference type="GO" id="GO:0110154">
    <property type="term" value="P:RNA decapping"/>
    <property type="evidence" value="ECO:0007669"/>
    <property type="project" value="TreeGrafter"/>
</dbReference>
<feature type="domain" description="Calcineurin-like phosphoesterase" evidence="1">
    <location>
        <begin position="1"/>
        <end position="192"/>
    </location>
</feature>
<dbReference type="EMBL" id="NPBY01000044">
    <property type="protein sequence ID" value="PAD75771.1"/>
    <property type="molecule type" value="Genomic_DNA"/>
</dbReference>
<dbReference type="Proteomes" id="UP000435177">
    <property type="component" value="Unassembled WGS sequence"/>
</dbReference>
<evidence type="ECO:0000313" key="3">
    <source>
        <dbReference type="EMBL" id="PAD75771.1"/>
    </source>
</evidence>
<dbReference type="CDD" id="cd00144">
    <property type="entry name" value="MPP_PPP_family"/>
    <property type="match status" value="1"/>
</dbReference>
<protein>
    <submittedName>
        <fullName evidence="3">Serine/threonine protein phosphatase</fullName>
    </submittedName>
</protein>
<dbReference type="GO" id="GO:0008803">
    <property type="term" value="F:bis(5'-nucleosyl)-tetraphosphatase (symmetrical) activity"/>
    <property type="evidence" value="ECO:0007669"/>
    <property type="project" value="TreeGrafter"/>
</dbReference>
<dbReference type="PANTHER" id="PTHR42850:SF4">
    <property type="entry name" value="ZINC-DEPENDENT ENDOPOLYPHOSPHATASE"/>
    <property type="match status" value="1"/>
</dbReference>
<dbReference type="PANTHER" id="PTHR42850">
    <property type="entry name" value="METALLOPHOSPHOESTERASE"/>
    <property type="match status" value="1"/>
</dbReference>
<dbReference type="AlphaFoldDB" id="A0A268ERS3"/>
<dbReference type="InterPro" id="IPR050126">
    <property type="entry name" value="Ap4A_hydrolase"/>
</dbReference>
<dbReference type="Proteomes" id="UP000215596">
    <property type="component" value="Unassembled WGS sequence"/>
</dbReference>
<dbReference type="GO" id="GO:0016791">
    <property type="term" value="F:phosphatase activity"/>
    <property type="evidence" value="ECO:0007669"/>
    <property type="project" value="TreeGrafter"/>
</dbReference>
<dbReference type="OrthoDB" id="384253at2"/>
<dbReference type="InterPro" id="IPR004843">
    <property type="entry name" value="Calcineurin-like_PHP"/>
</dbReference>
<dbReference type="InterPro" id="IPR029052">
    <property type="entry name" value="Metallo-depent_PP-like"/>
</dbReference>
<proteinExistence type="predicted"/>
<dbReference type="GO" id="GO:0005737">
    <property type="term" value="C:cytoplasm"/>
    <property type="evidence" value="ECO:0007669"/>
    <property type="project" value="TreeGrafter"/>
</dbReference>
<dbReference type="SUPFAM" id="SSF56300">
    <property type="entry name" value="Metallo-dependent phosphatases"/>
    <property type="match status" value="1"/>
</dbReference>
<evidence type="ECO:0000313" key="5">
    <source>
        <dbReference type="Proteomes" id="UP000435177"/>
    </source>
</evidence>
<keyword evidence="5" id="KW-1185">Reference proteome</keyword>
<evidence type="ECO:0000313" key="2">
    <source>
        <dbReference type="EMBL" id="MUG66269.1"/>
    </source>
</evidence>
<organism evidence="3 4">
    <name type="scientific">Paenibacillus campinasensis</name>
    <dbReference type="NCBI Taxonomy" id="66347"/>
    <lineage>
        <taxon>Bacteria</taxon>
        <taxon>Bacillati</taxon>
        <taxon>Bacillota</taxon>
        <taxon>Bacilli</taxon>
        <taxon>Bacillales</taxon>
        <taxon>Paenibacillaceae</taxon>
        <taxon>Paenibacillus</taxon>
    </lineage>
</organism>
<evidence type="ECO:0000313" key="4">
    <source>
        <dbReference type="Proteomes" id="UP000215596"/>
    </source>
</evidence>
<reference evidence="2 5" key="2">
    <citation type="submission" date="2019-11" db="EMBL/GenBank/DDBJ databases">
        <title>Draft genome sequences of five Paenibacillus species of dairy origin.</title>
        <authorList>
            <person name="Olajide A.M."/>
            <person name="Chen S."/>
            <person name="Lapointe G."/>
        </authorList>
    </citation>
    <scope>NUCLEOTIDE SEQUENCE [LARGE SCALE GENOMIC DNA]</scope>
    <source>
        <strain evidence="2 5">3CS1</strain>
    </source>
</reference>
<sequence>MRTIVISDIHGCYDEFNTMLEKVRYRPAEDQLLLLGDYVDRGMKSKDVVDQVIKLHEQAGAVVLKGNHDDMMLKALLEENARYQYHWLSNGGSQTLLSYCSEVITGDIMEPEVFQAAKTYILEHYRHHLDFLQSLPLYHEGEKHIFVHAGTNPAYADWKEQPGDDFMWIRDAFYNHPTGLGKTVVFGHTPTFHLHHTGEVWFSPHGDKIGIDGACAYGHRLLCLEIGNDDEYKTYAVPNAANEWPEDSPLEMESTEP</sequence>
<reference evidence="3 4" key="1">
    <citation type="submission" date="2017-07" db="EMBL/GenBank/DDBJ databases">
        <title>Isolation and whole genome analysis of endospore-forming bacteria from heroin.</title>
        <authorList>
            <person name="Kalinowski J."/>
            <person name="Ahrens B."/>
            <person name="Al-Dilaimi A."/>
            <person name="Winkler A."/>
            <person name="Wibberg D."/>
            <person name="Schleenbecker U."/>
            <person name="Ruckert C."/>
            <person name="Wolfel R."/>
            <person name="Grass G."/>
        </authorList>
    </citation>
    <scope>NUCLEOTIDE SEQUENCE [LARGE SCALE GENOMIC DNA]</scope>
    <source>
        <strain evidence="3 4">7537-G1</strain>
    </source>
</reference>
<evidence type="ECO:0000259" key="1">
    <source>
        <dbReference type="Pfam" id="PF00149"/>
    </source>
</evidence>
<comment type="caution">
    <text evidence="3">The sequence shown here is derived from an EMBL/GenBank/DDBJ whole genome shotgun (WGS) entry which is preliminary data.</text>
</comment>
<gene>
    <name evidence="3" type="ORF">CHH67_14105</name>
    <name evidence="2" type="ORF">GNP94_09610</name>
</gene>
<dbReference type="EMBL" id="WOAA01000006">
    <property type="protein sequence ID" value="MUG66269.1"/>
    <property type="molecule type" value="Genomic_DNA"/>
</dbReference>
<dbReference type="Pfam" id="PF00149">
    <property type="entry name" value="Metallophos"/>
    <property type="match status" value="1"/>
</dbReference>
<name>A0A268ERS3_9BACL</name>
<accession>A0A268ERS3</accession>